<feature type="transmembrane region" description="Helical" evidence="6">
    <location>
        <begin position="250"/>
        <end position="268"/>
    </location>
</feature>
<accession>A0A2A6ZWF5</accession>
<dbReference type="PANTHER" id="PTHR30250">
    <property type="entry name" value="PST FAMILY PREDICTED COLANIC ACID TRANSPORTER"/>
    <property type="match status" value="1"/>
</dbReference>
<gene>
    <name evidence="7" type="ORF">CGS55_13705</name>
</gene>
<evidence type="ECO:0000256" key="3">
    <source>
        <dbReference type="ARBA" id="ARBA00022692"/>
    </source>
</evidence>
<evidence type="ECO:0000256" key="1">
    <source>
        <dbReference type="ARBA" id="ARBA00004651"/>
    </source>
</evidence>
<reference evidence="7 8" key="1">
    <citation type="journal article" date="2017" name="Front. Microbiol.">
        <title>New Insights into the Diversity of the Genus Faecalibacterium.</title>
        <authorList>
            <person name="Benevides L."/>
            <person name="Burman S."/>
            <person name="Martin R."/>
            <person name="Robert V."/>
            <person name="Thomas M."/>
            <person name="Miquel S."/>
            <person name="Chain F."/>
            <person name="Sokol H."/>
            <person name="Bermudez-Humaran L.G."/>
            <person name="Morrison M."/>
            <person name="Langella P."/>
            <person name="Azevedo V.A."/>
            <person name="Chatel J.M."/>
            <person name="Soares S."/>
        </authorList>
    </citation>
    <scope>NUCLEOTIDE SEQUENCE [LARGE SCALE GENOMIC DNA]</scope>
    <source>
        <strain evidence="7 8">CNCM I 4546</strain>
    </source>
</reference>
<name>A0A2A6ZWF5_9FIRM</name>
<comment type="caution">
    <text evidence="7">The sequence shown here is derived from an EMBL/GenBank/DDBJ whole genome shotgun (WGS) entry which is preliminary data.</text>
</comment>
<feature type="transmembrane region" description="Helical" evidence="6">
    <location>
        <begin position="360"/>
        <end position="379"/>
    </location>
</feature>
<dbReference type="AlphaFoldDB" id="A0A2A6ZWF5"/>
<evidence type="ECO:0000313" key="7">
    <source>
        <dbReference type="EMBL" id="PDX71236.1"/>
    </source>
</evidence>
<dbReference type="GO" id="GO:0005886">
    <property type="term" value="C:plasma membrane"/>
    <property type="evidence" value="ECO:0007669"/>
    <property type="project" value="UniProtKB-SubCell"/>
</dbReference>
<evidence type="ECO:0000256" key="4">
    <source>
        <dbReference type="ARBA" id="ARBA00022989"/>
    </source>
</evidence>
<evidence type="ECO:0000313" key="8">
    <source>
        <dbReference type="Proteomes" id="UP000219901"/>
    </source>
</evidence>
<evidence type="ECO:0000256" key="6">
    <source>
        <dbReference type="SAM" id="Phobius"/>
    </source>
</evidence>
<sequence>MKEPSIKKNFIYSTAYQILNVITPFISAPYISRVLGAEGIGIQSYTASIQQYFLLLASLGTLSYGAREISMNRNDEYKRSKIFWEIELMSIGTTLIALAGWIILCFLTPKYRVYYIVLTIGIFAAAFDISWFFNGIEEFKLTVIRNSIFKIFGIILMFLYIKTREDLLLYVFITAATSFLSNLSLWPYMRRYLVKVNIRELKFKKHFSETLVYFIPTIATSVYTVLDKTLLGLITNDAVQNGYYQQAEKIINLAKSVVFTAINSVVGVRNSYLFSEKKFAEIHEKIEASFNFIFFMGFACCFGIMGIAKTFVPLFFGAGYDQVVGLLYTFSSIIVIIGVSNCLGSQYYTPCGKRRESTNYLIFGSVVNLILNLLLIPNFGAEGAAVASVIAEAMVSVLYVHFSCGYGDFALLVKTGGKKLLVGFVMFVVIFAMNNLSLNSLVLISLQVVTGALIYVLGLILLRDDWRMDMAQNMERRIKRG</sequence>
<protein>
    <submittedName>
        <fullName evidence="7">Flippase</fullName>
    </submittedName>
</protein>
<dbReference type="EMBL" id="NMTV01000071">
    <property type="protein sequence ID" value="PDX71236.1"/>
    <property type="molecule type" value="Genomic_DNA"/>
</dbReference>
<feature type="transmembrane region" description="Helical" evidence="6">
    <location>
        <begin position="113"/>
        <end position="131"/>
    </location>
</feature>
<comment type="subcellular location">
    <subcellularLocation>
        <location evidence="1">Cell membrane</location>
        <topology evidence="1">Multi-pass membrane protein</topology>
    </subcellularLocation>
</comment>
<dbReference type="RefSeq" id="WP_097783839.1">
    <property type="nucleotide sequence ID" value="NZ_NMTV01000071.1"/>
</dbReference>
<feature type="transmembrane region" description="Helical" evidence="6">
    <location>
        <begin position="51"/>
        <end position="67"/>
    </location>
</feature>
<organism evidence="7 8">
    <name type="scientific">Faecalibacterium prausnitzii</name>
    <dbReference type="NCBI Taxonomy" id="853"/>
    <lineage>
        <taxon>Bacteria</taxon>
        <taxon>Bacillati</taxon>
        <taxon>Bacillota</taxon>
        <taxon>Clostridia</taxon>
        <taxon>Eubacteriales</taxon>
        <taxon>Oscillospiraceae</taxon>
        <taxon>Faecalibacterium</taxon>
    </lineage>
</organism>
<feature type="transmembrane region" description="Helical" evidence="6">
    <location>
        <begin position="143"/>
        <end position="161"/>
    </location>
</feature>
<feature type="transmembrane region" description="Helical" evidence="6">
    <location>
        <begin position="444"/>
        <end position="462"/>
    </location>
</feature>
<feature type="transmembrane region" description="Helical" evidence="6">
    <location>
        <begin position="12"/>
        <end position="31"/>
    </location>
</feature>
<feature type="transmembrane region" description="Helical" evidence="6">
    <location>
        <begin position="289"/>
        <end position="308"/>
    </location>
</feature>
<dbReference type="Pfam" id="PF01943">
    <property type="entry name" value="Polysacc_synt"/>
    <property type="match status" value="1"/>
</dbReference>
<keyword evidence="2" id="KW-1003">Cell membrane</keyword>
<dbReference type="Proteomes" id="UP000219901">
    <property type="component" value="Unassembled WGS sequence"/>
</dbReference>
<dbReference type="PANTHER" id="PTHR30250:SF11">
    <property type="entry name" value="O-ANTIGEN TRANSPORTER-RELATED"/>
    <property type="match status" value="1"/>
</dbReference>
<feature type="transmembrane region" description="Helical" evidence="6">
    <location>
        <begin position="385"/>
        <end position="413"/>
    </location>
</feature>
<feature type="transmembrane region" description="Helical" evidence="6">
    <location>
        <begin position="88"/>
        <end position="107"/>
    </location>
</feature>
<evidence type="ECO:0000256" key="2">
    <source>
        <dbReference type="ARBA" id="ARBA00022475"/>
    </source>
</evidence>
<evidence type="ECO:0000256" key="5">
    <source>
        <dbReference type="ARBA" id="ARBA00023136"/>
    </source>
</evidence>
<keyword evidence="3 6" id="KW-0812">Transmembrane</keyword>
<dbReference type="InterPro" id="IPR002797">
    <property type="entry name" value="Polysacc_synth"/>
</dbReference>
<feature type="transmembrane region" description="Helical" evidence="6">
    <location>
        <begin position="167"/>
        <end position="189"/>
    </location>
</feature>
<keyword evidence="4 6" id="KW-1133">Transmembrane helix</keyword>
<feature type="transmembrane region" description="Helical" evidence="6">
    <location>
        <begin position="420"/>
        <end position="438"/>
    </location>
</feature>
<feature type="transmembrane region" description="Helical" evidence="6">
    <location>
        <begin position="328"/>
        <end position="348"/>
    </location>
</feature>
<feature type="transmembrane region" description="Helical" evidence="6">
    <location>
        <begin position="210"/>
        <end position="226"/>
    </location>
</feature>
<dbReference type="InterPro" id="IPR050833">
    <property type="entry name" value="Poly_Biosynth_Transport"/>
</dbReference>
<keyword evidence="5 6" id="KW-0472">Membrane</keyword>
<proteinExistence type="predicted"/>